<keyword evidence="4 5" id="KW-0975">Bacterial flagellum</keyword>
<feature type="domain" description="Flagellar hook protein FlgE D2" evidence="9">
    <location>
        <begin position="163"/>
        <end position="304"/>
    </location>
</feature>
<dbReference type="GO" id="GO:0009425">
    <property type="term" value="C:bacterial-type flagellum basal body"/>
    <property type="evidence" value="ECO:0007669"/>
    <property type="project" value="UniProtKB-SubCell"/>
</dbReference>
<keyword evidence="12" id="KW-1185">Reference proteome</keyword>
<feature type="compositionally biased region" description="Low complexity" evidence="6">
    <location>
        <begin position="358"/>
        <end position="376"/>
    </location>
</feature>
<dbReference type="GO" id="GO:0009424">
    <property type="term" value="C:bacterial-type flagellum hook"/>
    <property type="evidence" value="ECO:0007669"/>
    <property type="project" value="TreeGrafter"/>
</dbReference>
<dbReference type="Pfam" id="PF06429">
    <property type="entry name" value="Flg_bbr_C"/>
    <property type="match status" value="1"/>
</dbReference>
<dbReference type="GO" id="GO:0005829">
    <property type="term" value="C:cytosol"/>
    <property type="evidence" value="ECO:0007669"/>
    <property type="project" value="TreeGrafter"/>
</dbReference>
<dbReference type="InterPro" id="IPR037058">
    <property type="entry name" value="Falgellar_hook_FlgE_sf"/>
</dbReference>
<gene>
    <name evidence="11" type="ORF">C2134_07865</name>
</gene>
<dbReference type="SUPFAM" id="SSF117143">
    <property type="entry name" value="Flagellar hook protein flgE"/>
    <property type="match status" value="1"/>
</dbReference>
<evidence type="ECO:0000256" key="3">
    <source>
        <dbReference type="ARBA" id="ARBA00019015"/>
    </source>
</evidence>
<feature type="domain" description="Flagellar basal body rod protein N-terminal" evidence="7">
    <location>
        <begin position="6"/>
        <end position="33"/>
    </location>
</feature>
<dbReference type="PROSITE" id="PS00588">
    <property type="entry name" value="FLAGELLA_BB_ROD"/>
    <property type="match status" value="1"/>
</dbReference>
<reference evidence="11 12" key="1">
    <citation type="submission" date="2018-01" db="EMBL/GenBank/DDBJ databases">
        <title>Genomic Sequence of Chromobacterium MWU13-2610 from wild cranberry bogs within the Cape Cod National Seashore.</title>
        <authorList>
            <person name="O'Hara-Hanley K."/>
            <person name="Soby S."/>
            <person name="Harrison A."/>
        </authorList>
    </citation>
    <scope>NUCLEOTIDE SEQUENCE [LARGE SCALE GENOMIC DNA]</scope>
    <source>
        <strain evidence="11 12">MWU13-2610</strain>
    </source>
</reference>
<dbReference type="PANTHER" id="PTHR30435">
    <property type="entry name" value="FLAGELLAR PROTEIN"/>
    <property type="match status" value="1"/>
</dbReference>
<evidence type="ECO:0000259" key="10">
    <source>
        <dbReference type="Pfam" id="PF22692"/>
    </source>
</evidence>
<comment type="subcellular location">
    <subcellularLocation>
        <location evidence="1 5">Bacterial flagellum basal body</location>
    </subcellularLocation>
</comment>
<protein>
    <recommendedName>
        <fullName evidence="3 5">Flagellar hook protein FlgE</fullName>
    </recommendedName>
</protein>
<dbReference type="NCBIfam" id="NF004238">
    <property type="entry name" value="PRK05682.1-1"/>
    <property type="match status" value="1"/>
</dbReference>
<evidence type="ECO:0000259" key="7">
    <source>
        <dbReference type="Pfam" id="PF00460"/>
    </source>
</evidence>
<dbReference type="InterPro" id="IPR053967">
    <property type="entry name" value="LlgE_F_G-like_D1"/>
</dbReference>
<dbReference type="PANTHER" id="PTHR30435:SF1">
    <property type="entry name" value="FLAGELLAR HOOK PROTEIN FLGE"/>
    <property type="match status" value="1"/>
</dbReference>
<dbReference type="Pfam" id="PF07559">
    <property type="entry name" value="FlgE_D2"/>
    <property type="match status" value="1"/>
</dbReference>
<comment type="function">
    <text evidence="5">A flexible structure which links the flagellar filament to the drive apparatus in the basal body.</text>
</comment>
<feature type="domain" description="Flagellar hook protein FlgE/F/G-like D1" evidence="10">
    <location>
        <begin position="83"/>
        <end position="133"/>
    </location>
</feature>
<keyword evidence="11" id="KW-0966">Cell projection</keyword>
<dbReference type="AlphaFoldDB" id="A0A2K4MQ41"/>
<evidence type="ECO:0000313" key="11">
    <source>
        <dbReference type="EMBL" id="POA99177.1"/>
    </source>
</evidence>
<accession>A0A2K4MQ41</accession>
<dbReference type="InterPro" id="IPR011491">
    <property type="entry name" value="FlgE_D2"/>
</dbReference>
<sequence>MGFQQGLSGLNAASVQLDTIGNNVANASTVGFKSSRTEFGDLYGQTLYGITSTTPGIGVQVQGITQNMTNGNIETTGRSLDLAINNSGFFIVQTPNGNQAYTRNGEFQVNNQGYIVGTSGNYLQGWTANAAGGISYGPVGKLQLTNTSISPVPTSKLSLAVQLNSNSTTPTGTGIPPYNNPAVSTSYNWSNNQTVYDSLGNSHQMVFYYTLTSQAATGNTWTVNAYVDGNQVTSTGTYPLTLGYNTNGLLSTVNGAAPGAVPLSFTIAPPNGSSASTSQTVNVNFANSTQIAQQSATLSATQDGIAPGTLQSINISSNGTIQASFSNSQTKTIGQVALANFVNQQGLQAMGGNLWSETNNSGTPTTNVPGTGNTGTLSAGQVEDSNVNLTNELVNMITTQRYYQANAQTVKTQDTLIQTLLNI</sequence>
<dbReference type="EMBL" id="PPTF01000026">
    <property type="protein sequence ID" value="POA99177.1"/>
    <property type="molecule type" value="Genomic_DNA"/>
</dbReference>
<dbReference type="NCBIfam" id="TIGR03506">
    <property type="entry name" value="FlgEFG_subfam"/>
    <property type="match status" value="1"/>
</dbReference>
<keyword evidence="11" id="KW-0282">Flagellum</keyword>
<dbReference type="Proteomes" id="UP000236416">
    <property type="component" value="Unassembled WGS sequence"/>
</dbReference>
<dbReference type="InterPro" id="IPR037925">
    <property type="entry name" value="FlgE/F/G-like"/>
</dbReference>
<feature type="region of interest" description="Disordered" evidence="6">
    <location>
        <begin position="357"/>
        <end position="380"/>
    </location>
</feature>
<comment type="caution">
    <text evidence="11">The sequence shown here is derived from an EMBL/GenBank/DDBJ whole genome shotgun (WGS) entry which is preliminary data.</text>
</comment>
<dbReference type="InterPro" id="IPR019776">
    <property type="entry name" value="Flagellar_basal_body_rod_CS"/>
</dbReference>
<dbReference type="InterPro" id="IPR010930">
    <property type="entry name" value="Flg_bb/hook_C_dom"/>
</dbReference>
<proteinExistence type="inferred from homology"/>
<dbReference type="InterPro" id="IPR020013">
    <property type="entry name" value="Flagellar_FlgE/F/G"/>
</dbReference>
<evidence type="ECO:0000256" key="1">
    <source>
        <dbReference type="ARBA" id="ARBA00004117"/>
    </source>
</evidence>
<organism evidence="11 12">
    <name type="scientific">Chromobacterium sinusclupearum</name>
    <dbReference type="NCBI Taxonomy" id="2077146"/>
    <lineage>
        <taxon>Bacteria</taxon>
        <taxon>Pseudomonadati</taxon>
        <taxon>Pseudomonadota</taxon>
        <taxon>Betaproteobacteria</taxon>
        <taxon>Neisseriales</taxon>
        <taxon>Chromobacteriaceae</taxon>
        <taxon>Chromobacterium</taxon>
    </lineage>
</organism>
<feature type="domain" description="Flagellar basal-body/hook protein C-terminal" evidence="8">
    <location>
        <begin position="380"/>
        <end position="423"/>
    </location>
</feature>
<evidence type="ECO:0000259" key="8">
    <source>
        <dbReference type="Pfam" id="PF06429"/>
    </source>
</evidence>
<dbReference type="Pfam" id="PF22692">
    <property type="entry name" value="LlgE_F_G_D1"/>
    <property type="match status" value="1"/>
</dbReference>
<dbReference type="Pfam" id="PF00460">
    <property type="entry name" value="Flg_bb_rod"/>
    <property type="match status" value="1"/>
</dbReference>
<keyword evidence="11" id="KW-0969">Cilium</keyword>
<dbReference type="InterPro" id="IPR001444">
    <property type="entry name" value="Flag_bb_rod_N"/>
</dbReference>
<evidence type="ECO:0000256" key="4">
    <source>
        <dbReference type="ARBA" id="ARBA00023143"/>
    </source>
</evidence>
<name>A0A2K4MQ41_9NEIS</name>
<comment type="similarity">
    <text evidence="2 5">Belongs to the flagella basal body rod proteins family.</text>
</comment>
<evidence type="ECO:0000313" key="12">
    <source>
        <dbReference type="Proteomes" id="UP000236416"/>
    </source>
</evidence>
<dbReference type="RefSeq" id="WP_103318991.1">
    <property type="nucleotide sequence ID" value="NZ_PPTF01000026.1"/>
</dbReference>
<dbReference type="Gene3D" id="2.60.98.20">
    <property type="entry name" value="Flagellar hook protein FlgE"/>
    <property type="match status" value="1"/>
</dbReference>
<evidence type="ECO:0000256" key="5">
    <source>
        <dbReference type="RuleBase" id="RU362116"/>
    </source>
</evidence>
<evidence type="ECO:0000256" key="6">
    <source>
        <dbReference type="SAM" id="MobiDB-lite"/>
    </source>
</evidence>
<evidence type="ECO:0000259" key="9">
    <source>
        <dbReference type="Pfam" id="PF07559"/>
    </source>
</evidence>
<dbReference type="GO" id="GO:0071978">
    <property type="term" value="P:bacterial-type flagellum-dependent swarming motility"/>
    <property type="evidence" value="ECO:0007669"/>
    <property type="project" value="TreeGrafter"/>
</dbReference>
<evidence type="ECO:0000256" key="2">
    <source>
        <dbReference type="ARBA" id="ARBA00009677"/>
    </source>
</evidence>